<feature type="transmembrane region" description="Helical" evidence="1">
    <location>
        <begin position="31"/>
        <end position="51"/>
    </location>
</feature>
<feature type="transmembrane region" description="Helical" evidence="1">
    <location>
        <begin position="60"/>
        <end position="77"/>
    </location>
</feature>
<sequence length="402" mass="46887">MVNNRLGKTIINYLIIFAIFDAYSYNINDTFGITLVLFSIGLIFVTSFVYLKNIGIIKNKLTLCVILCIMYLLVNFILNGGKITSLLFLIFYLLFLMISYRKVKVNEFNKIVNVYIVVTTILSVYGIYQFFGRLNNWPLVDLYFENMMNKGFNWSNQTIIFNKLVWRSNAIYKEPSFFSQFTALTCYFCYLKFIYEKNNVFILILLINLLGLILSFAGTGVLILFSFFVFELLFRYKSKFRTKILYFMIFIIFIGILSCFLDINKFIEYFISRTNEIFNNRSSGGIRFIGPFIALKESLKENFFIGNGIGSRIEFIEGLGLSISTISAQSTVARIGIDLGMIGIVFWFILIYFSVNKKNLWNKYYVGFIIFILVQMFNGEYFLSTSYWPFLYFINCSISKDG</sequence>
<keyword evidence="1" id="KW-1133">Transmembrane helix</keyword>
<keyword evidence="3" id="KW-1185">Reference proteome</keyword>
<keyword evidence="1" id="KW-0812">Transmembrane</keyword>
<feature type="transmembrane region" description="Helical" evidence="1">
    <location>
        <begin position="332"/>
        <end position="353"/>
    </location>
</feature>
<evidence type="ECO:0000313" key="2">
    <source>
        <dbReference type="EMBL" id="MBC2397114.1"/>
    </source>
</evidence>
<feature type="transmembrane region" description="Helical" evidence="1">
    <location>
        <begin position="112"/>
        <end position="131"/>
    </location>
</feature>
<evidence type="ECO:0000256" key="1">
    <source>
        <dbReference type="SAM" id="Phobius"/>
    </source>
</evidence>
<feature type="transmembrane region" description="Helical" evidence="1">
    <location>
        <begin position="365"/>
        <end position="383"/>
    </location>
</feature>
<reference evidence="2 3" key="1">
    <citation type="submission" date="2020-04" db="EMBL/GenBank/DDBJ databases">
        <title>Genomic insights into acetone-butanol-ethanol (ABE) fermentation by sequencing solventogenic clostridia strains.</title>
        <authorList>
            <person name="Brown S."/>
        </authorList>
    </citation>
    <scope>NUCLEOTIDE SEQUENCE [LARGE SCALE GENOMIC DNA]</scope>
    <source>
        <strain evidence="2 3">DJ011</strain>
    </source>
</reference>
<name>A0A923E8N2_CLOTT</name>
<feature type="transmembrane region" description="Helical" evidence="1">
    <location>
        <begin position="200"/>
        <end position="233"/>
    </location>
</feature>
<evidence type="ECO:0000313" key="3">
    <source>
        <dbReference type="Proteomes" id="UP000563151"/>
    </source>
</evidence>
<feature type="transmembrane region" description="Helical" evidence="1">
    <location>
        <begin position="83"/>
        <end position="100"/>
    </location>
</feature>
<proteinExistence type="predicted"/>
<dbReference type="Proteomes" id="UP000563151">
    <property type="component" value="Unassembled WGS sequence"/>
</dbReference>
<protein>
    <submittedName>
        <fullName evidence="2">Uncharacterized protein</fullName>
    </submittedName>
</protein>
<dbReference type="RefSeq" id="WP_173680476.1">
    <property type="nucleotide sequence ID" value="NZ_JAAZWO010000004.1"/>
</dbReference>
<dbReference type="EMBL" id="JAAZWO010000004">
    <property type="protein sequence ID" value="MBC2397114.1"/>
    <property type="molecule type" value="Genomic_DNA"/>
</dbReference>
<feature type="transmembrane region" description="Helical" evidence="1">
    <location>
        <begin position="9"/>
        <end position="25"/>
    </location>
</feature>
<keyword evidence="1" id="KW-0472">Membrane</keyword>
<comment type="caution">
    <text evidence="2">The sequence shown here is derived from an EMBL/GenBank/DDBJ whole genome shotgun (WGS) entry which is preliminary data.</text>
</comment>
<organism evidence="2 3">
    <name type="scientific">Clostridium tetanomorphum</name>
    <dbReference type="NCBI Taxonomy" id="1553"/>
    <lineage>
        <taxon>Bacteria</taxon>
        <taxon>Bacillati</taxon>
        <taxon>Bacillota</taxon>
        <taxon>Clostridia</taxon>
        <taxon>Eubacteriales</taxon>
        <taxon>Clostridiaceae</taxon>
        <taxon>Clostridium</taxon>
    </lineage>
</organism>
<dbReference type="AlphaFoldDB" id="A0A923E8N2"/>
<feature type="transmembrane region" description="Helical" evidence="1">
    <location>
        <begin position="245"/>
        <end position="263"/>
    </location>
</feature>
<accession>A0A923E8N2</accession>
<gene>
    <name evidence="2" type="ORF">HGG79_04860</name>
</gene>